<dbReference type="VEuPathDB" id="TriTrypDB:C3747_11g1907c"/>
<dbReference type="InterPro" id="IPR035427">
    <property type="entry name" value="Tim10-like_dom_sf"/>
</dbReference>
<reference evidence="3 4" key="1">
    <citation type="journal article" date="2018" name="Microb. Genom.">
        <title>Expanding an expanded genome: long-read sequencing of Trypanosoma cruzi.</title>
        <authorList>
            <person name="Berna L."/>
            <person name="Rodriguez M."/>
            <person name="Chiribao M.L."/>
            <person name="Parodi-Talice A."/>
            <person name="Pita S."/>
            <person name="Rijo G."/>
            <person name="Alvarez-Valin F."/>
            <person name="Robello C."/>
        </authorList>
    </citation>
    <scope>NUCLEOTIDE SEQUENCE [LARGE SCALE GENOMIC DNA]</scope>
    <source>
        <strain evidence="1 4">Dm28c</strain>
        <strain evidence="2 3">TCC</strain>
    </source>
</reference>
<dbReference type="SUPFAM" id="SSF144122">
    <property type="entry name" value="Tim10-like"/>
    <property type="match status" value="1"/>
</dbReference>
<dbReference type="VEuPathDB" id="TriTrypDB:C4B63_28g338c"/>
<dbReference type="EMBL" id="PRFA01000028">
    <property type="protein sequence ID" value="PWU94027.1"/>
    <property type="molecule type" value="Genomic_DNA"/>
</dbReference>
<evidence type="ECO:0000313" key="3">
    <source>
        <dbReference type="Proteomes" id="UP000246078"/>
    </source>
</evidence>
<evidence type="ECO:0000313" key="2">
    <source>
        <dbReference type="EMBL" id="PWV19128.1"/>
    </source>
</evidence>
<gene>
    <name evidence="2" type="ORF">C3747_11g1907c</name>
    <name evidence="1" type="ORF">C4B63_28g338c</name>
</gene>
<proteinExistence type="predicted"/>
<dbReference type="OrthoDB" id="274682at2759"/>
<comment type="caution">
    <text evidence="1">The sequence shown here is derived from an EMBL/GenBank/DDBJ whole genome shotgun (WGS) entry which is preliminary data.</text>
</comment>
<evidence type="ECO:0000313" key="4">
    <source>
        <dbReference type="Proteomes" id="UP000246121"/>
    </source>
</evidence>
<organism evidence="1 4">
    <name type="scientific">Trypanosoma cruzi</name>
    <dbReference type="NCBI Taxonomy" id="5693"/>
    <lineage>
        <taxon>Eukaryota</taxon>
        <taxon>Discoba</taxon>
        <taxon>Euglenozoa</taxon>
        <taxon>Kinetoplastea</taxon>
        <taxon>Metakinetoplastina</taxon>
        <taxon>Trypanosomatida</taxon>
        <taxon>Trypanosomatidae</taxon>
        <taxon>Trypanosoma</taxon>
        <taxon>Schizotrypanum</taxon>
    </lineage>
</organism>
<dbReference type="Proteomes" id="UP000246121">
    <property type="component" value="Unassembled WGS sequence"/>
</dbReference>
<evidence type="ECO:0000313" key="1">
    <source>
        <dbReference type="EMBL" id="PWU94027.1"/>
    </source>
</evidence>
<dbReference type="VEuPathDB" id="TriTrypDB:TcCLB.503789.34"/>
<dbReference type="VEuPathDB" id="TriTrypDB:TcYC6_0081620"/>
<evidence type="ECO:0008006" key="5">
    <source>
        <dbReference type="Google" id="ProtNLM"/>
    </source>
</evidence>
<dbReference type="AlphaFoldDB" id="A0A2V2VBX7"/>
<dbReference type="VEuPathDB" id="TriTrypDB:TcBrA4_0009060"/>
<dbReference type="Gene3D" id="1.10.287.810">
    <property type="entry name" value="Mitochondrial import inner membrane translocase subunit tim13 like domains"/>
    <property type="match status" value="1"/>
</dbReference>
<dbReference type="Proteomes" id="UP000246078">
    <property type="component" value="Unassembled WGS sequence"/>
</dbReference>
<dbReference type="VEuPathDB" id="TriTrypDB:BCY84_02258"/>
<accession>A0A2V2VBX7</accession>
<dbReference type="VEuPathDB" id="TriTrypDB:TcCLB.505183.84"/>
<protein>
    <recommendedName>
        <fullName evidence="5">Mitochondrial translocase subunit</fullName>
    </recommendedName>
</protein>
<sequence>MAYNTPAWNEEFGVLKQMQEDRMNFANSMTCHERCVSHYWFNDFYAGEYRCMRNCLEKLNQVGIITNVNFNKYEQEKTARKRK</sequence>
<dbReference type="EMBL" id="PRFC01000011">
    <property type="protein sequence ID" value="PWV19128.1"/>
    <property type="molecule type" value="Genomic_DNA"/>
</dbReference>
<name>A0A2V2VBX7_TRYCR</name>